<organism evidence="7">
    <name type="scientific">candidate division WOR-3 bacterium</name>
    <dbReference type="NCBI Taxonomy" id="2052148"/>
    <lineage>
        <taxon>Bacteria</taxon>
        <taxon>Bacteria division WOR-3</taxon>
    </lineage>
</organism>
<sequence>MVMSQVPDYCYIRSAEVPEGAIMPKRQARISPDDRGFYFADGVYEVMRTYGGRIFRLNEHLKRFRNSLRAVQIELPDVEHIGEICVELMERNGFSGRDVFFYIQATRGVWQRNLLFPPREVLPTLYISVTEIVPPVREREQGIRVITVEDIRWQRCDIKAIGLLASVLARNQAQAAGAEEAIFVRNGVLTEGTHTNLFLVKNGRVFTHPLNRHILPGVTRTVVLELCAKLGIEVIETGVREDEISAMDEIFVTSTTWEVVPVVMVNGQPVGAGVPGVICRTLQAEFRNYVTRETGSGAPDN</sequence>
<accession>A0A7C3F1Y9</accession>
<proteinExistence type="inferred from homology"/>
<dbReference type="Gene3D" id="3.20.10.10">
    <property type="entry name" value="D-amino Acid Aminotransferase, subunit A, domain 2"/>
    <property type="match status" value="1"/>
</dbReference>
<dbReference type="SUPFAM" id="SSF56752">
    <property type="entry name" value="D-aminoacid aminotransferase-like PLP-dependent enzymes"/>
    <property type="match status" value="1"/>
</dbReference>
<dbReference type="InterPro" id="IPR043131">
    <property type="entry name" value="BCAT-like_N"/>
</dbReference>
<name>A0A7C3F1Y9_UNCW3</name>
<evidence type="ECO:0000256" key="3">
    <source>
        <dbReference type="ARBA" id="ARBA00022898"/>
    </source>
</evidence>
<dbReference type="GO" id="GO:0008652">
    <property type="term" value="P:amino acid biosynthetic process"/>
    <property type="evidence" value="ECO:0007669"/>
    <property type="project" value="UniProtKB-ARBA"/>
</dbReference>
<dbReference type="PANTHER" id="PTHR42743">
    <property type="entry name" value="AMINO-ACID AMINOTRANSFERASE"/>
    <property type="match status" value="1"/>
</dbReference>
<gene>
    <name evidence="6" type="ORF">ENP94_03260</name>
    <name evidence="7" type="ORF">ENS16_04370</name>
</gene>
<evidence type="ECO:0000256" key="5">
    <source>
        <dbReference type="RuleBase" id="RU004516"/>
    </source>
</evidence>
<dbReference type="EMBL" id="DSLG01000004">
    <property type="protein sequence ID" value="HEA87010.1"/>
    <property type="molecule type" value="Genomic_DNA"/>
</dbReference>
<dbReference type="InterPro" id="IPR043132">
    <property type="entry name" value="BCAT-like_C"/>
</dbReference>
<comment type="caution">
    <text evidence="7">The sequence shown here is derived from an EMBL/GenBank/DDBJ whole genome shotgun (WGS) entry which is preliminary data.</text>
</comment>
<evidence type="ECO:0000256" key="1">
    <source>
        <dbReference type="ARBA" id="ARBA00001933"/>
    </source>
</evidence>
<dbReference type="InterPro" id="IPR050571">
    <property type="entry name" value="Class-IV_PLP-Dep_Aminotrnsfr"/>
</dbReference>
<evidence type="ECO:0000313" key="7">
    <source>
        <dbReference type="EMBL" id="HFJ53907.1"/>
    </source>
</evidence>
<dbReference type="AlphaFoldDB" id="A0A7C3F1Y9"/>
<dbReference type="GO" id="GO:0003824">
    <property type="term" value="F:catalytic activity"/>
    <property type="evidence" value="ECO:0007669"/>
    <property type="project" value="InterPro"/>
</dbReference>
<dbReference type="PROSITE" id="PS00770">
    <property type="entry name" value="AA_TRANSFER_CLASS_4"/>
    <property type="match status" value="1"/>
</dbReference>
<evidence type="ECO:0008006" key="8">
    <source>
        <dbReference type="Google" id="ProtNLM"/>
    </source>
</evidence>
<comment type="cofactor">
    <cofactor evidence="1 5">
        <name>pyridoxal 5'-phosphate</name>
        <dbReference type="ChEBI" id="CHEBI:597326"/>
    </cofactor>
</comment>
<dbReference type="InterPro" id="IPR036038">
    <property type="entry name" value="Aminotransferase-like"/>
</dbReference>
<evidence type="ECO:0000256" key="4">
    <source>
        <dbReference type="RuleBase" id="RU004106"/>
    </source>
</evidence>
<dbReference type="Gene3D" id="3.30.470.10">
    <property type="match status" value="1"/>
</dbReference>
<comment type="similarity">
    <text evidence="2 4">Belongs to the class-IV pyridoxal-phosphate-dependent aminotransferase family.</text>
</comment>
<dbReference type="EMBL" id="DSTU01000005">
    <property type="protein sequence ID" value="HFJ53907.1"/>
    <property type="molecule type" value="Genomic_DNA"/>
</dbReference>
<evidence type="ECO:0000313" key="6">
    <source>
        <dbReference type="EMBL" id="HEA87010.1"/>
    </source>
</evidence>
<evidence type="ECO:0000256" key="2">
    <source>
        <dbReference type="ARBA" id="ARBA00009320"/>
    </source>
</evidence>
<dbReference type="GO" id="GO:0005829">
    <property type="term" value="C:cytosol"/>
    <property type="evidence" value="ECO:0007669"/>
    <property type="project" value="TreeGrafter"/>
</dbReference>
<dbReference type="FunFam" id="3.20.10.10:FF:000002">
    <property type="entry name" value="D-alanine aminotransferase"/>
    <property type="match status" value="1"/>
</dbReference>
<dbReference type="PANTHER" id="PTHR42743:SF10">
    <property type="entry name" value="D-ALANINE AMINOTRANSFERASE"/>
    <property type="match status" value="1"/>
</dbReference>
<dbReference type="InterPro" id="IPR018300">
    <property type="entry name" value="Aminotrans_IV_CS"/>
</dbReference>
<reference evidence="7" key="1">
    <citation type="journal article" date="2020" name="mSystems">
        <title>Genome- and Community-Level Interaction Insights into Carbon Utilization and Element Cycling Functions of Hydrothermarchaeota in Hydrothermal Sediment.</title>
        <authorList>
            <person name="Zhou Z."/>
            <person name="Liu Y."/>
            <person name="Xu W."/>
            <person name="Pan J."/>
            <person name="Luo Z.H."/>
            <person name="Li M."/>
        </authorList>
    </citation>
    <scope>NUCLEOTIDE SEQUENCE [LARGE SCALE GENOMIC DNA]</scope>
    <source>
        <strain evidence="6">SpSt-265</strain>
        <strain evidence="7">SpSt-465</strain>
    </source>
</reference>
<protein>
    <recommendedName>
        <fullName evidence="8">D-amino-acid transaminase</fullName>
    </recommendedName>
</protein>
<dbReference type="InterPro" id="IPR001544">
    <property type="entry name" value="Aminotrans_IV"/>
</dbReference>
<dbReference type="Pfam" id="PF01063">
    <property type="entry name" value="Aminotran_4"/>
    <property type="match status" value="1"/>
</dbReference>
<dbReference type="GO" id="GO:0046394">
    <property type="term" value="P:carboxylic acid biosynthetic process"/>
    <property type="evidence" value="ECO:0007669"/>
    <property type="project" value="UniProtKB-ARBA"/>
</dbReference>
<keyword evidence="3 5" id="KW-0663">Pyridoxal phosphate</keyword>